<name>A0A4R5VC05_9BACT</name>
<gene>
    <name evidence="2" type="ORF">E1898_02810</name>
</gene>
<accession>A0A4R5VC05</accession>
<dbReference type="RefSeq" id="WP_100629224.1">
    <property type="nucleotide sequence ID" value="NZ_SMUW01000024.1"/>
</dbReference>
<organism evidence="2 3">
    <name type="scientific">Algoriphagus formosus</name>
    <dbReference type="NCBI Taxonomy" id="2007308"/>
    <lineage>
        <taxon>Bacteria</taxon>
        <taxon>Pseudomonadati</taxon>
        <taxon>Bacteroidota</taxon>
        <taxon>Cytophagia</taxon>
        <taxon>Cytophagales</taxon>
        <taxon>Cyclobacteriaceae</taxon>
        <taxon>Algoriphagus</taxon>
    </lineage>
</organism>
<feature type="chain" id="PRO_5020693201" evidence="1">
    <location>
        <begin position="25"/>
        <end position="74"/>
    </location>
</feature>
<evidence type="ECO:0000256" key="1">
    <source>
        <dbReference type="SAM" id="SignalP"/>
    </source>
</evidence>
<sequence>MKNLFYACGFILILCTYAVNPSSAQYIDDKGEWKFKEAVVLNGAIYAVEKCEKTLFGTCTIGTYQSVPAPIIAP</sequence>
<dbReference type="EMBL" id="SMUW01000024">
    <property type="protein sequence ID" value="TDK49793.1"/>
    <property type="molecule type" value="Genomic_DNA"/>
</dbReference>
<dbReference type="Proteomes" id="UP000295438">
    <property type="component" value="Unassembled WGS sequence"/>
</dbReference>
<protein>
    <submittedName>
        <fullName evidence="2">Uncharacterized protein</fullName>
    </submittedName>
</protein>
<keyword evidence="3" id="KW-1185">Reference proteome</keyword>
<evidence type="ECO:0000313" key="2">
    <source>
        <dbReference type="EMBL" id="TDK49793.1"/>
    </source>
</evidence>
<feature type="signal peptide" evidence="1">
    <location>
        <begin position="1"/>
        <end position="24"/>
    </location>
</feature>
<evidence type="ECO:0000313" key="3">
    <source>
        <dbReference type="Proteomes" id="UP000295438"/>
    </source>
</evidence>
<keyword evidence="1" id="KW-0732">Signal</keyword>
<proteinExistence type="predicted"/>
<dbReference type="AlphaFoldDB" id="A0A4R5VC05"/>
<reference evidence="2 3" key="1">
    <citation type="submission" date="2019-03" db="EMBL/GenBank/DDBJ databases">
        <title>Algoriphagus aquimaris sp. nov., isolated form marine sediment in Pohang, Korea.</title>
        <authorList>
            <person name="Kim J."/>
            <person name="Yoon S.-H."/>
            <person name="Lee S.-S."/>
        </authorList>
    </citation>
    <scope>NUCLEOTIDE SEQUENCE [LARGE SCALE GENOMIC DNA]</scope>
    <source>
        <strain evidence="2 3">F21</strain>
    </source>
</reference>
<comment type="caution">
    <text evidence="2">The sequence shown here is derived from an EMBL/GenBank/DDBJ whole genome shotgun (WGS) entry which is preliminary data.</text>
</comment>